<dbReference type="EMBL" id="GBXM01065424">
    <property type="protein sequence ID" value="JAH43153.1"/>
    <property type="molecule type" value="Transcribed_RNA"/>
</dbReference>
<reference evidence="1" key="1">
    <citation type="submission" date="2014-11" db="EMBL/GenBank/DDBJ databases">
        <authorList>
            <person name="Amaro Gonzalez C."/>
        </authorList>
    </citation>
    <scope>NUCLEOTIDE SEQUENCE</scope>
</reference>
<sequence>MGTDTKDNHLIGWKRSKAVCVY</sequence>
<proteinExistence type="predicted"/>
<accession>A0A0E9SRI7</accession>
<protein>
    <submittedName>
        <fullName evidence="1">Uncharacterized protein</fullName>
    </submittedName>
</protein>
<reference evidence="1" key="2">
    <citation type="journal article" date="2015" name="Fish Shellfish Immunol.">
        <title>Early steps in the European eel (Anguilla anguilla)-Vibrio vulnificus interaction in the gills: Role of the RtxA13 toxin.</title>
        <authorList>
            <person name="Callol A."/>
            <person name="Pajuelo D."/>
            <person name="Ebbesson L."/>
            <person name="Teles M."/>
            <person name="MacKenzie S."/>
            <person name="Amaro C."/>
        </authorList>
    </citation>
    <scope>NUCLEOTIDE SEQUENCE</scope>
</reference>
<name>A0A0E9SRI7_ANGAN</name>
<evidence type="ECO:0000313" key="1">
    <source>
        <dbReference type="EMBL" id="JAH43153.1"/>
    </source>
</evidence>
<dbReference type="AlphaFoldDB" id="A0A0E9SRI7"/>
<organism evidence="1">
    <name type="scientific">Anguilla anguilla</name>
    <name type="common">European freshwater eel</name>
    <name type="synonym">Muraena anguilla</name>
    <dbReference type="NCBI Taxonomy" id="7936"/>
    <lineage>
        <taxon>Eukaryota</taxon>
        <taxon>Metazoa</taxon>
        <taxon>Chordata</taxon>
        <taxon>Craniata</taxon>
        <taxon>Vertebrata</taxon>
        <taxon>Euteleostomi</taxon>
        <taxon>Actinopterygii</taxon>
        <taxon>Neopterygii</taxon>
        <taxon>Teleostei</taxon>
        <taxon>Anguilliformes</taxon>
        <taxon>Anguillidae</taxon>
        <taxon>Anguilla</taxon>
    </lineage>
</organism>